<dbReference type="GO" id="GO:0000155">
    <property type="term" value="F:phosphorelay sensor kinase activity"/>
    <property type="evidence" value="ECO:0007669"/>
    <property type="project" value="InterPro"/>
</dbReference>
<evidence type="ECO:0000256" key="9">
    <source>
        <dbReference type="ARBA" id="ARBA00023012"/>
    </source>
</evidence>
<evidence type="ECO:0000256" key="4">
    <source>
        <dbReference type="ARBA" id="ARBA00022553"/>
    </source>
</evidence>
<evidence type="ECO:0000256" key="12">
    <source>
        <dbReference type="SAM" id="Phobius"/>
    </source>
</evidence>
<feature type="transmembrane region" description="Helical" evidence="12">
    <location>
        <begin position="21"/>
        <end position="45"/>
    </location>
</feature>
<sequence>MADITAGETGTHSDTYDLRRAMLLGILAPIALLSAALVLVVALWAERSLEARLQGEIELIARAVAPSISTRLVESDIHGIRNSLDSLFSIRRVYGVAVYNVGGELLVAAGTADNTLRGSLAASGVVSSGQDEGGYREVDGQTVYAYFTPLLDRDGRIQGLLQMTRQRQEITDALKRLHLTAWSLWFFAVFAAIVITLQLYRRLIGTRVAMLLTSIDAFARGERELKLAIRAPREFADIGNSLNSMARATREAEIALAAKQNEERALQRRLDQSERAAEIGRVAEGLAHELGAPLTVIDGRVRQMERRPDAPGTTGAMQEVRQQVQRMGNIVRQLLSYARRENSGHDAIELANLVERVCQGSAADAPQPELTCKSQAIIQGDRVRIEMAVANIVRNAQRHAQSSVSVTVERRGGNAVVRVEDDGPGVTTDDEQEIFKPFFSREPTGSGSGLGLAIVSNIMQEHGGNVGYSRGSRGAIFELVFPSTDSEDNR</sequence>
<evidence type="ECO:0000256" key="1">
    <source>
        <dbReference type="ARBA" id="ARBA00000085"/>
    </source>
</evidence>
<keyword evidence="5" id="KW-0808">Transferase</keyword>
<evidence type="ECO:0000259" key="13">
    <source>
        <dbReference type="PROSITE" id="PS50109"/>
    </source>
</evidence>
<dbReference type="RefSeq" id="WP_162883836.1">
    <property type="nucleotide sequence ID" value="NZ_QQSW01000005.1"/>
</dbReference>
<dbReference type="CDD" id="cd00075">
    <property type="entry name" value="HATPase"/>
    <property type="match status" value="1"/>
</dbReference>
<organism evidence="15 16">
    <name type="scientific">Chromatocurvus halotolerans</name>
    <dbReference type="NCBI Taxonomy" id="1132028"/>
    <lineage>
        <taxon>Bacteria</taxon>
        <taxon>Pseudomonadati</taxon>
        <taxon>Pseudomonadota</taxon>
        <taxon>Gammaproteobacteria</taxon>
        <taxon>Cellvibrionales</taxon>
        <taxon>Halieaceae</taxon>
        <taxon>Chromatocurvus</taxon>
    </lineage>
</organism>
<comment type="catalytic activity">
    <reaction evidence="1">
        <text>ATP + protein L-histidine = ADP + protein N-phospho-L-histidine.</text>
        <dbReference type="EC" id="2.7.13.3"/>
    </reaction>
</comment>
<keyword evidence="7 15" id="KW-0418">Kinase</keyword>
<dbReference type="Gene3D" id="1.10.287.130">
    <property type="match status" value="1"/>
</dbReference>
<dbReference type="InterPro" id="IPR036097">
    <property type="entry name" value="HisK_dim/P_sf"/>
</dbReference>
<dbReference type="PROSITE" id="PS50109">
    <property type="entry name" value="HIS_KIN"/>
    <property type="match status" value="1"/>
</dbReference>
<feature type="domain" description="HAMP" evidence="14">
    <location>
        <begin position="202"/>
        <end position="254"/>
    </location>
</feature>
<evidence type="ECO:0000256" key="10">
    <source>
        <dbReference type="ARBA" id="ARBA00023136"/>
    </source>
</evidence>
<dbReference type="InterPro" id="IPR003594">
    <property type="entry name" value="HATPase_dom"/>
</dbReference>
<name>A0A4R2L9C0_9GAMM</name>
<evidence type="ECO:0000256" key="3">
    <source>
        <dbReference type="ARBA" id="ARBA00012438"/>
    </source>
</evidence>
<evidence type="ECO:0000256" key="2">
    <source>
        <dbReference type="ARBA" id="ARBA00004370"/>
    </source>
</evidence>
<dbReference type="AlphaFoldDB" id="A0A4R2L9C0"/>
<dbReference type="SMART" id="SM00388">
    <property type="entry name" value="HisKA"/>
    <property type="match status" value="1"/>
</dbReference>
<evidence type="ECO:0000313" key="16">
    <source>
        <dbReference type="Proteomes" id="UP000294980"/>
    </source>
</evidence>
<dbReference type="GO" id="GO:0016020">
    <property type="term" value="C:membrane"/>
    <property type="evidence" value="ECO:0007669"/>
    <property type="project" value="UniProtKB-SubCell"/>
</dbReference>
<dbReference type="InterPro" id="IPR036890">
    <property type="entry name" value="HATPase_C_sf"/>
</dbReference>
<feature type="transmembrane region" description="Helical" evidence="12">
    <location>
        <begin position="177"/>
        <end position="200"/>
    </location>
</feature>
<dbReference type="CDD" id="cd00082">
    <property type="entry name" value="HisKA"/>
    <property type="match status" value="1"/>
</dbReference>
<keyword evidence="4" id="KW-0597">Phosphoprotein</keyword>
<evidence type="ECO:0000256" key="11">
    <source>
        <dbReference type="SAM" id="Coils"/>
    </source>
</evidence>
<dbReference type="Pfam" id="PF02518">
    <property type="entry name" value="HATPase_c"/>
    <property type="match status" value="1"/>
</dbReference>
<dbReference type="SUPFAM" id="SSF55874">
    <property type="entry name" value="ATPase domain of HSP90 chaperone/DNA topoisomerase II/histidine kinase"/>
    <property type="match status" value="1"/>
</dbReference>
<proteinExistence type="predicted"/>
<dbReference type="Pfam" id="PF00512">
    <property type="entry name" value="HisKA"/>
    <property type="match status" value="1"/>
</dbReference>
<evidence type="ECO:0000313" key="15">
    <source>
        <dbReference type="EMBL" id="TCO75835.1"/>
    </source>
</evidence>
<dbReference type="PANTHER" id="PTHR45436:SF5">
    <property type="entry name" value="SENSOR HISTIDINE KINASE TRCS"/>
    <property type="match status" value="1"/>
</dbReference>
<accession>A0A4R2L9C0</accession>
<dbReference type="Gene3D" id="3.30.565.10">
    <property type="entry name" value="Histidine kinase-like ATPase, C-terminal domain"/>
    <property type="match status" value="1"/>
</dbReference>
<dbReference type="EMBL" id="SLWX01000006">
    <property type="protein sequence ID" value="TCO75835.1"/>
    <property type="molecule type" value="Genomic_DNA"/>
</dbReference>
<dbReference type="PANTHER" id="PTHR45436">
    <property type="entry name" value="SENSOR HISTIDINE KINASE YKOH"/>
    <property type="match status" value="1"/>
</dbReference>
<dbReference type="InterPro" id="IPR004358">
    <property type="entry name" value="Sig_transdc_His_kin-like_C"/>
</dbReference>
<comment type="subcellular location">
    <subcellularLocation>
        <location evidence="2">Membrane</location>
    </subcellularLocation>
</comment>
<dbReference type="EC" id="2.7.13.3" evidence="3"/>
<evidence type="ECO:0000256" key="5">
    <source>
        <dbReference type="ARBA" id="ARBA00022679"/>
    </source>
</evidence>
<dbReference type="InterPro" id="IPR003661">
    <property type="entry name" value="HisK_dim/P_dom"/>
</dbReference>
<feature type="coiled-coil region" evidence="11">
    <location>
        <begin position="245"/>
        <end position="276"/>
    </location>
</feature>
<dbReference type="InterPro" id="IPR050428">
    <property type="entry name" value="TCS_sensor_his_kinase"/>
</dbReference>
<protein>
    <recommendedName>
        <fullName evidence="3">histidine kinase</fullName>
        <ecNumber evidence="3">2.7.13.3</ecNumber>
    </recommendedName>
</protein>
<keyword evidence="8 12" id="KW-1133">Transmembrane helix</keyword>
<evidence type="ECO:0000256" key="8">
    <source>
        <dbReference type="ARBA" id="ARBA00022989"/>
    </source>
</evidence>
<reference evidence="15 16" key="1">
    <citation type="submission" date="2019-03" db="EMBL/GenBank/DDBJ databases">
        <title>Genomic Encyclopedia of Type Strains, Phase IV (KMG-IV): sequencing the most valuable type-strain genomes for metagenomic binning, comparative biology and taxonomic classification.</title>
        <authorList>
            <person name="Goeker M."/>
        </authorList>
    </citation>
    <scope>NUCLEOTIDE SEQUENCE [LARGE SCALE GENOMIC DNA]</scope>
    <source>
        <strain evidence="15 16">DSM 23344</strain>
    </source>
</reference>
<evidence type="ECO:0000256" key="7">
    <source>
        <dbReference type="ARBA" id="ARBA00022777"/>
    </source>
</evidence>
<evidence type="ECO:0000256" key="6">
    <source>
        <dbReference type="ARBA" id="ARBA00022692"/>
    </source>
</evidence>
<comment type="caution">
    <text evidence="15">The sequence shown here is derived from an EMBL/GenBank/DDBJ whole genome shotgun (WGS) entry which is preliminary data.</text>
</comment>
<dbReference type="PROSITE" id="PS50885">
    <property type="entry name" value="HAMP"/>
    <property type="match status" value="1"/>
</dbReference>
<dbReference type="InterPro" id="IPR003660">
    <property type="entry name" value="HAMP_dom"/>
</dbReference>
<feature type="domain" description="Histidine kinase" evidence="13">
    <location>
        <begin position="285"/>
        <end position="485"/>
    </location>
</feature>
<keyword evidence="10 12" id="KW-0472">Membrane</keyword>
<keyword evidence="6 12" id="KW-0812">Transmembrane</keyword>
<dbReference type="SUPFAM" id="SSF47384">
    <property type="entry name" value="Homodimeric domain of signal transducing histidine kinase"/>
    <property type="match status" value="1"/>
</dbReference>
<dbReference type="InterPro" id="IPR005467">
    <property type="entry name" value="His_kinase_dom"/>
</dbReference>
<dbReference type="PRINTS" id="PR00344">
    <property type="entry name" value="BCTRLSENSOR"/>
</dbReference>
<evidence type="ECO:0000259" key="14">
    <source>
        <dbReference type="PROSITE" id="PS50885"/>
    </source>
</evidence>
<gene>
    <name evidence="15" type="ORF">EV688_10625</name>
</gene>
<keyword evidence="9" id="KW-0902">Two-component regulatory system</keyword>
<dbReference type="Proteomes" id="UP000294980">
    <property type="component" value="Unassembled WGS sequence"/>
</dbReference>
<keyword evidence="16" id="KW-1185">Reference proteome</keyword>
<dbReference type="SMART" id="SM00387">
    <property type="entry name" value="HATPase_c"/>
    <property type="match status" value="1"/>
</dbReference>
<keyword evidence="11" id="KW-0175">Coiled coil</keyword>